<dbReference type="AlphaFoldDB" id="A0A0B1SBK0"/>
<evidence type="ECO:0000313" key="1">
    <source>
        <dbReference type="EMBL" id="KHJ82304.1"/>
    </source>
</evidence>
<proteinExistence type="predicted"/>
<keyword evidence="2" id="KW-1185">Reference proteome</keyword>
<reference evidence="1 2" key="1">
    <citation type="submission" date="2014-03" db="EMBL/GenBank/DDBJ databases">
        <title>Draft genome of the hookworm Oesophagostomum dentatum.</title>
        <authorList>
            <person name="Mitreva M."/>
        </authorList>
    </citation>
    <scope>NUCLEOTIDE SEQUENCE [LARGE SCALE GENOMIC DNA]</scope>
    <source>
        <strain evidence="1 2">OD-Hann</strain>
    </source>
</reference>
<accession>A0A0B1SBK0</accession>
<name>A0A0B1SBK0_OESDE</name>
<evidence type="ECO:0000313" key="2">
    <source>
        <dbReference type="Proteomes" id="UP000053660"/>
    </source>
</evidence>
<gene>
    <name evidence="1" type="ORF">OESDEN_18003</name>
</gene>
<sequence length="93" mass="10333">MGGYREARRGNAYLCCLTVPPKSLEDKKKRPNWLERAASKVLDVILDTWVDFSLSIWSKFIVGGTGICIAAAAPNMDWQNVFVFLPDVAKTGN</sequence>
<protein>
    <submittedName>
        <fullName evidence="1">Uncharacterized protein</fullName>
    </submittedName>
</protein>
<dbReference type="EMBL" id="KN580550">
    <property type="protein sequence ID" value="KHJ82304.1"/>
    <property type="molecule type" value="Genomic_DNA"/>
</dbReference>
<organism evidence="1 2">
    <name type="scientific">Oesophagostomum dentatum</name>
    <name type="common">Nodular worm</name>
    <dbReference type="NCBI Taxonomy" id="61180"/>
    <lineage>
        <taxon>Eukaryota</taxon>
        <taxon>Metazoa</taxon>
        <taxon>Ecdysozoa</taxon>
        <taxon>Nematoda</taxon>
        <taxon>Chromadorea</taxon>
        <taxon>Rhabditida</taxon>
        <taxon>Rhabditina</taxon>
        <taxon>Rhabditomorpha</taxon>
        <taxon>Strongyloidea</taxon>
        <taxon>Strongylidae</taxon>
        <taxon>Oesophagostomum</taxon>
    </lineage>
</organism>
<dbReference type="Proteomes" id="UP000053660">
    <property type="component" value="Unassembled WGS sequence"/>
</dbReference>
<dbReference type="OrthoDB" id="5819854at2759"/>